<accession>A0A0S6UHU1</accession>
<dbReference type="PANTHER" id="PTHR43201:SF5">
    <property type="entry name" value="MEDIUM-CHAIN ACYL-COA LIGASE ACSF2, MITOCHONDRIAL"/>
    <property type="match status" value="1"/>
</dbReference>
<reference evidence="6" key="1">
    <citation type="journal article" date="2014" name="Gene">
        <title>Genome-guided analysis of transformation efficiency and carbon dioxide assimilation by Moorella thermoacetica Y72.</title>
        <authorList>
            <person name="Tsukahara K."/>
            <person name="Kita A."/>
            <person name="Nakashimada Y."/>
            <person name="Hoshino T."/>
            <person name="Murakami K."/>
        </authorList>
    </citation>
    <scope>NUCLEOTIDE SEQUENCE [LARGE SCALE GENOMIC DNA]</scope>
    <source>
        <strain evidence="6">Y72</strain>
    </source>
</reference>
<dbReference type="Gene3D" id="3.30.300.30">
    <property type="match status" value="1"/>
</dbReference>
<dbReference type="EMBL" id="DF238840">
    <property type="protein sequence ID" value="GAF27036.1"/>
    <property type="molecule type" value="Genomic_DNA"/>
</dbReference>
<feature type="domain" description="AMP-binding enzyme C-terminal" evidence="5">
    <location>
        <begin position="459"/>
        <end position="535"/>
    </location>
</feature>
<feature type="domain" description="AMP-dependent synthetase/ligase" evidence="4">
    <location>
        <begin position="41"/>
        <end position="409"/>
    </location>
</feature>
<dbReference type="InterPro" id="IPR045851">
    <property type="entry name" value="AMP-bd_C_sf"/>
</dbReference>
<protein>
    <submittedName>
        <fullName evidence="6">Acyl-CoA synthetases (AMP-forming)/AMP-acid ligases II</fullName>
    </submittedName>
</protein>
<dbReference type="Proteomes" id="UP000063718">
    <property type="component" value="Unassembled WGS sequence"/>
</dbReference>
<feature type="transmembrane region" description="Helical" evidence="3">
    <location>
        <begin position="242"/>
        <end position="264"/>
    </location>
</feature>
<dbReference type="InterPro" id="IPR025110">
    <property type="entry name" value="AMP-bd_C"/>
</dbReference>
<proteinExistence type="inferred from homology"/>
<keyword evidence="3" id="KW-0472">Membrane</keyword>
<feature type="transmembrane region" description="Helical" evidence="3">
    <location>
        <begin position="88"/>
        <end position="111"/>
    </location>
</feature>
<dbReference type="InterPro" id="IPR042099">
    <property type="entry name" value="ANL_N_sf"/>
</dbReference>
<dbReference type="Gene3D" id="3.40.50.12780">
    <property type="entry name" value="N-terminal domain of ligase-like"/>
    <property type="match status" value="1"/>
</dbReference>
<dbReference type="PROSITE" id="PS00455">
    <property type="entry name" value="AMP_BINDING"/>
    <property type="match status" value="1"/>
</dbReference>
<name>A0A0S6UHU1_NEOTH</name>
<dbReference type="PANTHER" id="PTHR43201">
    <property type="entry name" value="ACYL-COA SYNTHETASE"/>
    <property type="match status" value="1"/>
</dbReference>
<evidence type="ECO:0000256" key="3">
    <source>
        <dbReference type="SAM" id="Phobius"/>
    </source>
</evidence>
<evidence type="ECO:0000256" key="1">
    <source>
        <dbReference type="ARBA" id="ARBA00006432"/>
    </source>
</evidence>
<dbReference type="GO" id="GO:0006631">
    <property type="term" value="P:fatty acid metabolic process"/>
    <property type="evidence" value="ECO:0007669"/>
    <property type="project" value="TreeGrafter"/>
</dbReference>
<dbReference type="InterPro" id="IPR020845">
    <property type="entry name" value="AMP-binding_CS"/>
</dbReference>
<dbReference type="InterPro" id="IPR000873">
    <property type="entry name" value="AMP-dep_synth/lig_dom"/>
</dbReference>
<dbReference type="SUPFAM" id="SSF56801">
    <property type="entry name" value="Acetyl-CoA synthetase-like"/>
    <property type="match status" value="1"/>
</dbReference>
<sequence>MAVSGYGKWFELAEKDLKTRKFNGVEYRYYDHGTTNLWEDFSRSVSRQPDKTALRAGNSSLSYREMQEASRRLASGLWNKYQVKKGDVVALLLVNSIDFCLSFYAAMYLGAIALPLSTKLKATELNFMLKDSGARILITNPEWLPNVLPFIKETNIEYIIVTQPITNKINSNFGSVSTTAFKNIFRETEIPPAPVDEQDGAVIMYTSGTTGKPKGAYLTHFNLLQSVISYERTLQLTAADSTLIAVPIFHITGLAALFLLFMHIGGTVYLLPFFNTQEVLNILTCYSITFFHAAPTVYIMLLEQGYRHYQLPDLRKAACGGGAIPIETIKKIKTWIPQLEFHTVYGLTETSSPATLFPGDVATSPKIGTSGIPIPVVDCKVIDAEGRDITGKGVGELCIRGPVVTQQYWNNDEATTRAFQGGWFRTGDVARIDGDGYVYIMDRLKDMINRGGEKIYSLEVENVIYSHPGVKEVAVIGSVDPIYGEVARAVVVPNNHGSSITGREIQDWVRARLAKYKVPQYVNFVNELPKNANGKIDKKLLRQQFQ</sequence>
<keyword evidence="3" id="KW-0812">Transmembrane</keyword>
<evidence type="ECO:0000313" key="6">
    <source>
        <dbReference type="EMBL" id="GAF27036.1"/>
    </source>
</evidence>
<dbReference type="Pfam" id="PF13193">
    <property type="entry name" value="AMP-binding_C"/>
    <property type="match status" value="1"/>
</dbReference>
<feature type="transmembrane region" description="Helical" evidence="3">
    <location>
        <begin position="279"/>
        <end position="301"/>
    </location>
</feature>
<evidence type="ECO:0000259" key="4">
    <source>
        <dbReference type="Pfam" id="PF00501"/>
    </source>
</evidence>
<evidence type="ECO:0000259" key="5">
    <source>
        <dbReference type="Pfam" id="PF13193"/>
    </source>
</evidence>
<dbReference type="FunFam" id="3.30.300.30:FF:000008">
    <property type="entry name" value="2,3-dihydroxybenzoate-AMP ligase"/>
    <property type="match status" value="1"/>
</dbReference>
<comment type="similarity">
    <text evidence="1">Belongs to the ATP-dependent AMP-binding enzyme family.</text>
</comment>
<evidence type="ECO:0000256" key="2">
    <source>
        <dbReference type="ARBA" id="ARBA00022598"/>
    </source>
</evidence>
<dbReference type="GO" id="GO:0031956">
    <property type="term" value="F:medium-chain fatty acid-CoA ligase activity"/>
    <property type="evidence" value="ECO:0007669"/>
    <property type="project" value="TreeGrafter"/>
</dbReference>
<keyword evidence="2 6" id="KW-0436">Ligase</keyword>
<dbReference type="RefSeq" id="WP_025774741.1">
    <property type="nucleotide sequence ID" value="NZ_DF238840.1"/>
</dbReference>
<dbReference type="AlphaFoldDB" id="A0A0S6UHU1"/>
<organism evidence="6">
    <name type="scientific">Moorella thermoacetica Y72</name>
    <dbReference type="NCBI Taxonomy" id="1325331"/>
    <lineage>
        <taxon>Bacteria</taxon>
        <taxon>Bacillati</taxon>
        <taxon>Bacillota</taxon>
        <taxon>Clostridia</taxon>
        <taxon>Neomoorellales</taxon>
        <taxon>Neomoorellaceae</taxon>
        <taxon>Neomoorella</taxon>
    </lineage>
</organism>
<dbReference type="Pfam" id="PF00501">
    <property type="entry name" value="AMP-binding"/>
    <property type="match status" value="1"/>
</dbReference>
<gene>
    <name evidence="6" type="ORF">MTY_2377</name>
</gene>
<keyword evidence="3" id="KW-1133">Transmembrane helix</keyword>